<comment type="similarity">
    <text evidence="3">Belongs to the acyl carrier protein (ACP) family.</text>
</comment>
<reference evidence="18" key="1">
    <citation type="submission" date="2020-06" db="EMBL/GenBank/DDBJ databases">
        <title>WGS assembly of Ceratodon purpureus strain R40.</title>
        <authorList>
            <person name="Carey S.B."/>
            <person name="Jenkins J."/>
            <person name="Shu S."/>
            <person name="Lovell J.T."/>
            <person name="Sreedasyam A."/>
            <person name="Maumus F."/>
            <person name="Tiley G.P."/>
            <person name="Fernandez-Pozo N."/>
            <person name="Barry K."/>
            <person name="Chen C."/>
            <person name="Wang M."/>
            <person name="Lipzen A."/>
            <person name="Daum C."/>
            <person name="Saski C.A."/>
            <person name="Payton A.C."/>
            <person name="Mcbreen J.C."/>
            <person name="Conrad R.E."/>
            <person name="Kollar L.M."/>
            <person name="Olsson S."/>
            <person name="Huttunen S."/>
            <person name="Landis J.B."/>
            <person name="Wickett N.J."/>
            <person name="Johnson M.G."/>
            <person name="Rensing S.A."/>
            <person name="Grimwood J."/>
            <person name="Schmutz J."/>
            <person name="Mcdaniel S.F."/>
        </authorList>
    </citation>
    <scope>NUCLEOTIDE SEQUENCE</scope>
    <source>
        <strain evidence="18">R40</strain>
    </source>
</reference>
<dbReference type="PROSITE" id="PS50075">
    <property type="entry name" value="CARRIER"/>
    <property type="match status" value="1"/>
</dbReference>
<name>A0A8T0G3T9_CERPU</name>
<evidence type="ECO:0000256" key="9">
    <source>
        <dbReference type="ARBA" id="ARBA00022946"/>
    </source>
</evidence>
<evidence type="ECO:0000256" key="6">
    <source>
        <dbReference type="ARBA" id="ARBA00022516"/>
    </source>
</evidence>
<keyword evidence="13 16" id="KW-0275">Fatty acid biosynthesis</keyword>
<dbReference type="OrthoDB" id="448946at2759"/>
<evidence type="ECO:0000256" key="5">
    <source>
        <dbReference type="ARBA" id="ARBA00022450"/>
    </source>
</evidence>
<dbReference type="PANTHER" id="PTHR20863">
    <property type="entry name" value="ACYL CARRIER PROTEIN"/>
    <property type="match status" value="1"/>
</dbReference>
<evidence type="ECO:0000256" key="1">
    <source>
        <dbReference type="ARBA" id="ARBA00004173"/>
    </source>
</evidence>
<keyword evidence="11" id="KW-0443">Lipid metabolism</keyword>
<dbReference type="EMBL" id="CM026433">
    <property type="protein sequence ID" value="KAG0553575.1"/>
    <property type="molecule type" value="Genomic_DNA"/>
</dbReference>
<keyword evidence="10" id="KW-0249">Electron transport</keyword>
<keyword evidence="19" id="KW-1185">Reference proteome</keyword>
<keyword evidence="7" id="KW-0597">Phosphoprotein</keyword>
<feature type="domain" description="Carrier" evidence="17">
    <location>
        <begin position="51"/>
        <end position="126"/>
    </location>
</feature>
<keyword evidence="4" id="KW-0813">Transport</keyword>
<evidence type="ECO:0000256" key="14">
    <source>
        <dbReference type="ARBA" id="ARBA00057783"/>
    </source>
</evidence>
<comment type="subunit">
    <text evidence="15">Complex I is composed of at least 49 different subunits.</text>
</comment>
<proteinExistence type="inferred from homology"/>
<evidence type="ECO:0000256" key="3">
    <source>
        <dbReference type="ARBA" id="ARBA00010930"/>
    </source>
</evidence>
<comment type="subcellular location">
    <subcellularLocation>
        <location evidence="1">Mitochondrion</location>
    </subcellularLocation>
</comment>
<dbReference type="Pfam" id="PF00550">
    <property type="entry name" value="PP-binding"/>
    <property type="match status" value="1"/>
</dbReference>
<dbReference type="AlphaFoldDB" id="A0A8T0G3T9"/>
<dbReference type="InterPro" id="IPR009081">
    <property type="entry name" value="PP-bd_ACP"/>
</dbReference>
<dbReference type="InterPro" id="IPR036736">
    <property type="entry name" value="ACP-like_sf"/>
</dbReference>
<dbReference type="Gene3D" id="1.10.1200.10">
    <property type="entry name" value="ACP-like"/>
    <property type="match status" value="1"/>
</dbReference>
<dbReference type="GO" id="GO:0000035">
    <property type="term" value="F:acyl binding"/>
    <property type="evidence" value="ECO:0007669"/>
    <property type="project" value="TreeGrafter"/>
</dbReference>
<protein>
    <recommendedName>
        <fullName evidence="16">Acyl carrier protein</fullName>
    </recommendedName>
</protein>
<keyword evidence="9" id="KW-0809">Transit peptide</keyword>
<accession>A0A8T0G3T9</accession>
<keyword evidence="12" id="KW-0496">Mitochondrion</keyword>
<evidence type="ECO:0000256" key="15">
    <source>
        <dbReference type="ARBA" id="ARBA00063067"/>
    </source>
</evidence>
<evidence type="ECO:0000256" key="2">
    <source>
        <dbReference type="ARBA" id="ARBA00005194"/>
    </source>
</evidence>
<gene>
    <name evidence="18" type="ORF">KC19_12G022000</name>
</gene>
<evidence type="ECO:0000256" key="7">
    <source>
        <dbReference type="ARBA" id="ARBA00022553"/>
    </source>
</evidence>
<evidence type="ECO:0000256" key="11">
    <source>
        <dbReference type="ARBA" id="ARBA00023098"/>
    </source>
</evidence>
<comment type="pathway">
    <text evidence="2">Lipid metabolism; fatty acid biosynthesis.</text>
</comment>
<evidence type="ECO:0000259" key="17">
    <source>
        <dbReference type="PROSITE" id="PS50075"/>
    </source>
</evidence>
<dbReference type="FunFam" id="1.10.1200.10:FF:000003">
    <property type="entry name" value="Acyl carrier protein"/>
    <property type="match status" value="1"/>
</dbReference>
<evidence type="ECO:0000256" key="8">
    <source>
        <dbReference type="ARBA" id="ARBA00022832"/>
    </source>
</evidence>
<dbReference type="GO" id="GO:0005739">
    <property type="term" value="C:mitochondrion"/>
    <property type="evidence" value="ECO:0007669"/>
    <property type="project" value="UniProtKB-SubCell"/>
</dbReference>
<dbReference type="NCBIfam" id="NF002148">
    <property type="entry name" value="PRK00982.1-2"/>
    <property type="match status" value="1"/>
</dbReference>
<dbReference type="HAMAP" id="MF_01217">
    <property type="entry name" value="Acyl_carrier"/>
    <property type="match status" value="1"/>
</dbReference>
<dbReference type="PANTHER" id="PTHR20863:SF28">
    <property type="entry name" value="ACYL CARRIER PROTEIN, MITOCHONDRIAL"/>
    <property type="match status" value="1"/>
</dbReference>
<evidence type="ECO:0000256" key="13">
    <source>
        <dbReference type="ARBA" id="ARBA00023160"/>
    </source>
</evidence>
<dbReference type="SUPFAM" id="SSF47336">
    <property type="entry name" value="ACP-like"/>
    <property type="match status" value="1"/>
</dbReference>
<dbReference type="Proteomes" id="UP000822688">
    <property type="component" value="Chromosome 12"/>
</dbReference>
<evidence type="ECO:0000256" key="10">
    <source>
        <dbReference type="ARBA" id="ARBA00022982"/>
    </source>
</evidence>
<evidence type="ECO:0000256" key="16">
    <source>
        <dbReference type="RuleBase" id="RU000722"/>
    </source>
</evidence>
<keyword evidence="6 16" id="KW-0444">Lipid biosynthesis</keyword>
<comment type="caution">
    <text evidence="18">The sequence shown here is derived from an EMBL/GenBank/DDBJ whole genome shotgun (WGS) entry which is preliminary data.</text>
</comment>
<evidence type="ECO:0000256" key="12">
    <source>
        <dbReference type="ARBA" id="ARBA00023128"/>
    </source>
</evidence>
<keyword evidence="5 16" id="KW-0596">Phosphopantetheine</keyword>
<keyword evidence="8" id="KW-0276">Fatty acid metabolism</keyword>
<organism evidence="18 19">
    <name type="scientific">Ceratodon purpureus</name>
    <name type="common">Fire moss</name>
    <name type="synonym">Dicranum purpureum</name>
    <dbReference type="NCBI Taxonomy" id="3225"/>
    <lineage>
        <taxon>Eukaryota</taxon>
        <taxon>Viridiplantae</taxon>
        <taxon>Streptophyta</taxon>
        <taxon>Embryophyta</taxon>
        <taxon>Bryophyta</taxon>
        <taxon>Bryophytina</taxon>
        <taxon>Bryopsida</taxon>
        <taxon>Dicranidae</taxon>
        <taxon>Pseudoditrichales</taxon>
        <taxon>Ditrichaceae</taxon>
        <taxon>Ceratodon</taxon>
    </lineage>
</organism>
<evidence type="ECO:0000313" key="19">
    <source>
        <dbReference type="Proteomes" id="UP000822688"/>
    </source>
</evidence>
<evidence type="ECO:0000313" key="18">
    <source>
        <dbReference type="EMBL" id="KAG0553575.1"/>
    </source>
</evidence>
<sequence>MQAARRASTPLRALHGALLQRLRVQPTGAAWGVLRAMSGEAHAQGTYLDRSQVVDRVLSVLKSNAKVDPAKVSETASFQQDLGLDSLDEVEVVMAIEEEFALEIPDAEADKIKSTRDVIEYVASHPRAK</sequence>
<dbReference type="GO" id="GO:0000036">
    <property type="term" value="F:acyl carrier activity"/>
    <property type="evidence" value="ECO:0007669"/>
    <property type="project" value="TreeGrafter"/>
</dbReference>
<evidence type="ECO:0000256" key="4">
    <source>
        <dbReference type="ARBA" id="ARBA00022448"/>
    </source>
</evidence>
<comment type="function">
    <text evidence="14">Carrier of the growing fatty acid chain in fatty acid biosynthesis. May be involved in the synthesis of short and medium chain fatty acids. Accessory and non-catalytic subunit of the mitochondrial membrane respiratory chain NADH dehydrogenase (Complex I), which functions in the transfer of electrons from NADH to the respiratory chain.</text>
</comment>
<dbReference type="InterPro" id="IPR003231">
    <property type="entry name" value="ACP"/>
</dbReference>
<dbReference type="NCBIfam" id="TIGR00517">
    <property type="entry name" value="acyl_carrier"/>
    <property type="match status" value="1"/>
</dbReference>